<evidence type="ECO:0000313" key="3">
    <source>
        <dbReference type="Proteomes" id="UP000606974"/>
    </source>
</evidence>
<dbReference type="OrthoDB" id="5422628at2759"/>
<feature type="compositionally biased region" description="Low complexity" evidence="1">
    <location>
        <begin position="67"/>
        <end position="84"/>
    </location>
</feature>
<protein>
    <submittedName>
        <fullName evidence="2">Uncharacterized protein</fullName>
    </submittedName>
</protein>
<feature type="region of interest" description="Disordered" evidence="1">
    <location>
        <begin position="1"/>
        <end position="134"/>
    </location>
</feature>
<feature type="compositionally biased region" description="Basic and acidic residues" evidence="1">
    <location>
        <begin position="467"/>
        <end position="479"/>
    </location>
</feature>
<organism evidence="2 3">
    <name type="scientific">Endocarpon pusillum</name>
    <dbReference type="NCBI Taxonomy" id="364733"/>
    <lineage>
        <taxon>Eukaryota</taxon>
        <taxon>Fungi</taxon>
        <taxon>Dikarya</taxon>
        <taxon>Ascomycota</taxon>
        <taxon>Pezizomycotina</taxon>
        <taxon>Eurotiomycetes</taxon>
        <taxon>Chaetothyriomycetidae</taxon>
        <taxon>Verrucariales</taxon>
        <taxon>Verrucariaceae</taxon>
        <taxon>Endocarpon</taxon>
    </lineage>
</organism>
<feature type="compositionally biased region" description="Polar residues" evidence="1">
    <location>
        <begin position="108"/>
        <end position="125"/>
    </location>
</feature>
<comment type="caution">
    <text evidence="2">The sequence shown here is derived from an EMBL/GenBank/DDBJ whole genome shotgun (WGS) entry which is preliminary data.</text>
</comment>
<name>A0A8H7AF43_9EURO</name>
<feature type="region of interest" description="Disordered" evidence="1">
    <location>
        <begin position="155"/>
        <end position="197"/>
    </location>
</feature>
<feature type="compositionally biased region" description="Low complexity" evidence="1">
    <location>
        <begin position="21"/>
        <end position="37"/>
    </location>
</feature>
<gene>
    <name evidence="2" type="ORF">GJ744_010089</name>
</gene>
<reference evidence="2" key="1">
    <citation type="submission" date="2020-02" db="EMBL/GenBank/DDBJ databases">
        <authorList>
            <person name="Palmer J.M."/>
        </authorList>
    </citation>
    <scope>NUCLEOTIDE SEQUENCE</scope>
    <source>
        <strain evidence="2">EPUS1.4</strain>
        <tissue evidence="2">Thallus</tissue>
    </source>
</reference>
<proteinExistence type="predicted"/>
<dbReference type="AlphaFoldDB" id="A0A8H7AF43"/>
<keyword evidence="3" id="KW-1185">Reference proteome</keyword>
<dbReference type="Proteomes" id="UP000606974">
    <property type="component" value="Unassembled WGS sequence"/>
</dbReference>
<evidence type="ECO:0000313" key="2">
    <source>
        <dbReference type="EMBL" id="KAF7507788.1"/>
    </source>
</evidence>
<feature type="region of interest" description="Disordered" evidence="1">
    <location>
        <begin position="451"/>
        <end position="531"/>
    </location>
</feature>
<dbReference type="EMBL" id="JAACFV010000063">
    <property type="protein sequence ID" value="KAF7507788.1"/>
    <property type="molecule type" value="Genomic_DNA"/>
</dbReference>
<sequence length="718" mass="78542">MVDQDHGPRLPQRLPMRARKSTSSALRSELASASANAQTAPPKITPDQDHGPRFPQRLPMRAQKGTSSALRSQLASASANAQAAPPKIIPDQDHGPRLSQRLPMRAQKGTSSALRSQLTSASGNAQAVPPPSTSLSATFNPYPLVAGMPIPRSAQLPSLSANPRVHGGAATESLVPPDPEPTEGRVRTSPARAGKFSMEQGTQLPASTAQRIGATESEVLAARPYSTNPNMDAAHLLRLQDREARTPAPSSAFSRWLMDFPNGFENIPTSGEGCLCGFRAVINTMTAMYPSLPRPTVKDLQGVLNSSGYLENTAEFGLTNITDNFHVDQIGAALYFWGATYHGLNLQLGYFLSQIPQLVPHPNEDPTIVIWISNDNAQLLEDLFPEDQTLMPTILNHFSGLKPLKDKYSDNSNIHEQNDQSDVRGTPSIALSESPASVKEAEVLDVLTWLSSSNSPKPQDVSGGNYKGREREAEHDQASRKKQACYCTPESGSQTGEGAGVSAIDPTARQTGGEADAAPSRGTDSGRSEGATVQVEEHPYTHAIVHEIHGRESYIKKCQGEMSSNKHRISESHVEKHKAILRILKRRHQTLAGDIKEMERMPRPHEYGPTVRRILDQSKDPESRHNLFRRELERLVRCESTPDNKSMIAELICVIKEVIKVNEPVPRSPVGRLVRTSALQAAASFTRYAAYAAENRLEDHRTRARIKRAKLDRSVRLG</sequence>
<evidence type="ECO:0000256" key="1">
    <source>
        <dbReference type="SAM" id="MobiDB-lite"/>
    </source>
</evidence>
<accession>A0A8H7AF43</accession>
<feature type="region of interest" description="Disordered" evidence="1">
    <location>
        <begin position="408"/>
        <end position="435"/>
    </location>
</feature>